<dbReference type="InterPro" id="IPR001220">
    <property type="entry name" value="Legume_lectin_dom"/>
</dbReference>
<dbReference type="ProMEX" id="B7FI41"/>
<reference evidence="5" key="1">
    <citation type="submission" date="2008-12" db="EMBL/GenBank/DDBJ databases">
        <title>Medicago truncatula full length cdna cloning project.</title>
        <authorList>
            <person name="Moskal W."/>
            <person name="Chan A."/>
            <person name="Cheung F."/>
            <person name="Xiao Y."/>
            <person name="Town C.D."/>
        </authorList>
    </citation>
    <scope>NUCLEOTIDE SEQUENCE</scope>
</reference>
<reference evidence="11" key="6">
    <citation type="journal article" date="2018" name="Nat. Plants">
        <title>Whole-genome landscape of Medicago truncatula symbiotic genes.</title>
        <authorList>
            <person name="Pecrix Y."/>
            <person name="Staton S.E."/>
            <person name="Sallet E."/>
            <person name="Lelandais-Briere C."/>
            <person name="Moreau S."/>
            <person name="Carrere S."/>
            <person name="Blein T."/>
            <person name="Jardinaud M.F."/>
            <person name="Latrasse D."/>
            <person name="Zouine M."/>
            <person name="Zahm M."/>
            <person name="Kreplak J."/>
            <person name="Mayjonade B."/>
            <person name="Satge C."/>
            <person name="Perez M."/>
            <person name="Cauet S."/>
            <person name="Marande W."/>
            <person name="Chantry-Darmon C."/>
            <person name="Lopez-Roques C."/>
            <person name="Bouchez O."/>
            <person name="Berard A."/>
            <person name="Debelle F."/>
            <person name="Munos S."/>
            <person name="Bendahmane A."/>
            <person name="Berges H."/>
            <person name="Niebel A."/>
            <person name="Buitink J."/>
            <person name="Frugier F."/>
            <person name="Benhamed M."/>
            <person name="Crespi M."/>
            <person name="Gouzy J."/>
            <person name="Gamas P."/>
        </authorList>
    </citation>
    <scope>NUCLEOTIDE SEQUENCE [LARGE SCALE GENOMIC DNA]</scope>
    <source>
        <strain evidence="11">cv. Jemalong A17</strain>
    </source>
</reference>
<reference evidence="6" key="3">
    <citation type="submission" date="2012-05" db="EMBL/GenBank/DDBJ databases">
        <authorList>
            <person name="Krishnakumar V."/>
            <person name="Cheung F."/>
            <person name="Xiao Y."/>
            <person name="Chan A."/>
            <person name="Moskal W.A."/>
            <person name="Town C.D."/>
        </authorList>
    </citation>
    <scope>NUCLEOTIDE SEQUENCE</scope>
</reference>
<protein>
    <submittedName>
        <fullName evidence="7">Legume lectin beta domain protein</fullName>
    </submittedName>
    <submittedName>
        <fullName evidence="8">Putative concanavalin A-like lectin/glucanase domain, legume lectin</fullName>
    </submittedName>
</protein>
<dbReference type="CDD" id="cd06899">
    <property type="entry name" value="lectin_legume_LecRK_Arcelin_ConA"/>
    <property type="match status" value="1"/>
</dbReference>
<dbReference type="EMBL" id="KL402888">
    <property type="protein sequence ID" value="KEH16503.1"/>
    <property type="molecule type" value="Genomic_DNA"/>
</dbReference>
<accession>B7FI41</accession>
<dbReference type="InterPro" id="IPR013320">
    <property type="entry name" value="ConA-like_dom_sf"/>
</dbReference>
<dbReference type="STRING" id="3880.B7FI41"/>
<evidence type="ECO:0000313" key="9">
    <source>
        <dbReference type="EnsemblPlants" id="KEH16503"/>
    </source>
</evidence>
<name>B7FI41_MEDTR</name>
<dbReference type="EMBL" id="PSQE01000003">
    <property type="protein sequence ID" value="RHN66824.1"/>
    <property type="molecule type" value="Genomic_DNA"/>
</dbReference>
<keyword evidence="2 8" id="KW-0430">Lectin</keyword>
<dbReference type="Proteomes" id="UP000002051">
    <property type="component" value="Unassembled WGS sequence"/>
</dbReference>
<dbReference type="EnsemblPlants" id="KEH16503">
    <property type="protein sequence ID" value="KEH16503"/>
    <property type="gene ID" value="MTR_0163s0020"/>
</dbReference>
<comment type="similarity">
    <text evidence="1">Belongs to the leguminous lectin family.</text>
</comment>
<reference evidence="7 10" key="2">
    <citation type="journal article" date="2011" name="Nature">
        <title>The Medicago genome provides insight into the evolution of rhizobial symbioses.</title>
        <authorList>
            <person name="Young N.D."/>
            <person name="Debelle F."/>
            <person name="Oldroyd G.E."/>
            <person name="Geurts R."/>
            <person name="Cannon S.B."/>
            <person name="Udvardi M.K."/>
            <person name="Benedito V.A."/>
            <person name="Mayer K.F."/>
            <person name="Gouzy J."/>
            <person name="Schoof H."/>
            <person name="Van de Peer Y."/>
            <person name="Proost S."/>
            <person name="Cook D.R."/>
            <person name="Meyers B.C."/>
            <person name="Spannagl M."/>
            <person name="Cheung F."/>
            <person name="De Mita S."/>
            <person name="Krishnakumar V."/>
            <person name="Gundlach H."/>
            <person name="Zhou S."/>
            <person name="Mudge J."/>
            <person name="Bharti A.K."/>
            <person name="Murray J.D."/>
            <person name="Naoumkina M.A."/>
            <person name="Rosen B."/>
            <person name="Silverstein K.A."/>
            <person name="Tang H."/>
            <person name="Rombauts S."/>
            <person name="Zhao P.X."/>
            <person name="Zhou P."/>
            <person name="Barbe V."/>
            <person name="Bardou P."/>
            <person name="Bechner M."/>
            <person name="Bellec A."/>
            <person name="Berger A."/>
            <person name="Berges H."/>
            <person name="Bidwell S."/>
            <person name="Bisseling T."/>
            <person name="Choisne N."/>
            <person name="Couloux A."/>
            <person name="Denny R."/>
            <person name="Deshpande S."/>
            <person name="Dai X."/>
            <person name="Doyle J.J."/>
            <person name="Dudez A.M."/>
            <person name="Farmer A.D."/>
            <person name="Fouteau S."/>
            <person name="Franken C."/>
            <person name="Gibelin C."/>
            <person name="Gish J."/>
            <person name="Goldstein S."/>
            <person name="Gonzalez A.J."/>
            <person name="Green P.J."/>
            <person name="Hallab A."/>
            <person name="Hartog M."/>
            <person name="Hua A."/>
            <person name="Humphray S.J."/>
            <person name="Jeong D.H."/>
            <person name="Jing Y."/>
            <person name="Jocker A."/>
            <person name="Kenton S.M."/>
            <person name="Kim D.J."/>
            <person name="Klee K."/>
            <person name="Lai H."/>
            <person name="Lang C."/>
            <person name="Lin S."/>
            <person name="Macmil S.L."/>
            <person name="Magdelenat G."/>
            <person name="Matthews L."/>
            <person name="McCorrison J."/>
            <person name="Monaghan E.L."/>
            <person name="Mun J.H."/>
            <person name="Najar F.Z."/>
            <person name="Nicholson C."/>
            <person name="Noirot C."/>
            <person name="O'Bleness M."/>
            <person name="Paule C.R."/>
            <person name="Poulain J."/>
            <person name="Prion F."/>
            <person name="Qin B."/>
            <person name="Qu C."/>
            <person name="Retzel E.F."/>
            <person name="Riddle C."/>
            <person name="Sallet E."/>
            <person name="Samain S."/>
            <person name="Samson N."/>
            <person name="Sanders I."/>
            <person name="Saurat O."/>
            <person name="Scarpelli C."/>
            <person name="Schiex T."/>
            <person name="Segurens B."/>
            <person name="Severin A.J."/>
            <person name="Sherrier D.J."/>
            <person name="Shi R."/>
            <person name="Sims S."/>
            <person name="Singer S.R."/>
            <person name="Sinharoy S."/>
            <person name="Sterck L."/>
            <person name="Viollet A."/>
            <person name="Wang B.B."/>
            <person name="Wang K."/>
            <person name="Wang M."/>
            <person name="Wang X."/>
            <person name="Warfsmann J."/>
            <person name="Weissenbach J."/>
            <person name="White D.D."/>
            <person name="White J.D."/>
            <person name="Wiley G.B."/>
            <person name="Wincker P."/>
            <person name="Xing Y."/>
            <person name="Yang L."/>
            <person name="Yao Z."/>
            <person name="Ying F."/>
            <person name="Zhai J."/>
            <person name="Zhou L."/>
            <person name="Zuber A."/>
            <person name="Denarie J."/>
            <person name="Dixon R.A."/>
            <person name="May G.D."/>
            <person name="Schwartz D.C."/>
            <person name="Rogers J."/>
            <person name="Quetier F."/>
            <person name="Town C.D."/>
            <person name="Roe B.A."/>
        </authorList>
    </citation>
    <scope>NUCLEOTIDE SEQUENCE [LARGE SCALE GENOMIC DNA]</scope>
    <source>
        <strain evidence="7">A17</strain>
        <strain evidence="9 10">cv. Jemalong A17</strain>
    </source>
</reference>
<dbReference type="KEGG" id="mtr:25481331"/>
<gene>
    <name evidence="9" type="primary">25481331</name>
    <name evidence="7" type="ORF">MTR_0163s0020</name>
    <name evidence="8" type="ORF">MtrunA17_Chr3g0095851</name>
</gene>
<dbReference type="PANTHER" id="PTHR32401">
    <property type="entry name" value="CONCANAVALIN A-LIKE LECTIN FAMILY PROTEIN"/>
    <property type="match status" value="1"/>
</dbReference>
<evidence type="ECO:0000313" key="11">
    <source>
        <dbReference type="Proteomes" id="UP000265566"/>
    </source>
</evidence>
<dbReference type="Gramene" id="rna14920">
    <property type="protein sequence ID" value="RHN66824.1"/>
    <property type="gene ID" value="gene14920"/>
</dbReference>
<dbReference type="Pfam" id="PF00139">
    <property type="entry name" value="Lectin_legB"/>
    <property type="match status" value="1"/>
</dbReference>
<sequence length="279" mass="30352">MMAFIPTNQKLFPSLLLIITTSFLLLAPIPVNSDKIVSFDFPKFTGNESALTLQGDAFIAYDQVYLTGYAHPKRAVGRLLYSTPVPLWDKTTGNVASFVTSFAFLLNFQKTIVPADGLIFFIAPPNSVIPNNAAGGNLGVVDPNTAFNRFVGVEFDNYVNEWDPDYAHIGIDVNSLISSKTVVWKPLHGYYVKVSIAYDSSSKILSVVLTDQSGQLATVAQVVDLKAVLPETVTIGISASTSELCRQIQNIYAWSFTSTLKTTISSITSNNTNNLASYA</sequence>
<organism evidence="5">
    <name type="scientific">Medicago truncatula</name>
    <name type="common">Barrel medic</name>
    <name type="synonym">Medicago tribuloides</name>
    <dbReference type="NCBI Taxonomy" id="3880"/>
    <lineage>
        <taxon>Eukaryota</taxon>
        <taxon>Viridiplantae</taxon>
        <taxon>Streptophyta</taxon>
        <taxon>Embryophyta</taxon>
        <taxon>Tracheophyta</taxon>
        <taxon>Spermatophyta</taxon>
        <taxon>Magnoliopsida</taxon>
        <taxon>eudicotyledons</taxon>
        <taxon>Gunneridae</taxon>
        <taxon>Pentapetalae</taxon>
        <taxon>rosids</taxon>
        <taxon>fabids</taxon>
        <taxon>Fabales</taxon>
        <taxon>Fabaceae</taxon>
        <taxon>Papilionoideae</taxon>
        <taxon>50 kb inversion clade</taxon>
        <taxon>NPAAA clade</taxon>
        <taxon>Hologalegina</taxon>
        <taxon>IRL clade</taxon>
        <taxon>Trifolieae</taxon>
        <taxon>Medicago</taxon>
    </lineage>
</organism>
<keyword evidence="10" id="KW-1185">Reference proteome</keyword>
<dbReference type="KEGG" id="mtr:25480517"/>
<dbReference type="HOGENOM" id="CLU_000288_62_2_1"/>
<dbReference type="OrthoDB" id="1389823at2759"/>
<keyword evidence="3" id="KW-0325">Glycoprotein</keyword>
<dbReference type="GO" id="GO:0030246">
    <property type="term" value="F:carbohydrate binding"/>
    <property type="evidence" value="ECO:0007669"/>
    <property type="project" value="UniProtKB-KW"/>
</dbReference>
<feature type="domain" description="Legume lectin" evidence="4">
    <location>
        <begin position="37"/>
        <end position="263"/>
    </location>
</feature>
<evidence type="ECO:0000256" key="1">
    <source>
        <dbReference type="ARBA" id="ARBA00007606"/>
    </source>
</evidence>
<dbReference type="EMBL" id="BT051758">
    <property type="protein sequence ID" value="ACJ84420.1"/>
    <property type="molecule type" value="mRNA"/>
</dbReference>
<evidence type="ECO:0000313" key="5">
    <source>
        <dbReference type="EMBL" id="ACJ84420.1"/>
    </source>
</evidence>
<reference evidence="7 10" key="4">
    <citation type="journal article" date="2014" name="BMC Genomics">
        <title>An improved genome release (version Mt4.0) for the model legume Medicago truncatula.</title>
        <authorList>
            <person name="Tang H."/>
            <person name="Krishnakumar V."/>
            <person name="Bidwell S."/>
            <person name="Rosen B."/>
            <person name="Chan A."/>
            <person name="Zhou S."/>
            <person name="Gentzbittel L."/>
            <person name="Childs K.L."/>
            <person name="Yandell M."/>
            <person name="Gundlach H."/>
            <person name="Mayer K.F."/>
            <person name="Schwartz D.C."/>
            <person name="Town C.D."/>
        </authorList>
    </citation>
    <scope>GENOME REANNOTATION</scope>
    <source>
        <strain evidence="7">A17</strain>
        <strain evidence="9 10">cv. Jemalong A17</strain>
    </source>
</reference>
<dbReference type="SUPFAM" id="SSF49899">
    <property type="entry name" value="Concanavalin A-like lectins/glucanases"/>
    <property type="match status" value="1"/>
</dbReference>
<dbReference type="InterPro" id="IPR050258">
    <property type="entry name" value="Leguminous_Lectin"/>
</dbReference>
<dbReference type="EMBL" id="BT141001">
    <property type="protein sequence ID" value="AFK40795.1"/>
    <property type="molecule type" value="mRNA"/>
</dbReference>
<dbReference type="GO" id="GO:0009610">
    <property type="term" value="P:response to symbiotic fungus"/>
    <property type="evidence" value="ECO:0007669"/>
    <property type="project" value="UniProtKB-ARBA"/>
</dbReference>
<evidence type="ECO:0000256" key="3">
    <source>
        <dbReference type="ARBA" id="ARBA00023180"/>
    </source>
</evidence>
<reference evidence="9" key="5">
    <citation type="submission" date="2015-06" db="UniProtKB">
        <authorList>
            <consortium name="EnsemblPlants"/>
        </authorList>
    </citation>
    <scope>IDENTIFICATION</scope>
    <source>
        <strain evidence="9">cv. Jemalong A17</strain>
    </source>
</reference>
<evidence type="ECO:0000256" key="2">
    <source>
        <dbReference type="ARBA" id="ARBA00022734"/>
    </source>
</evidence>
<evidence type="ECO:0000313" key="6">
    <source>
        <dbReference type="EMBL" id="AFK40795.1"/>
    </source>
</evidence>
<dbReference type="ExpressionAtlas" id="B7FI41">
    <property type="expression patterns" value="differential"/>
</dbReference>
<dbReference type="Proteomes" id="UP000265566">
    <property type="component" value="Chromosome 3"/>
</dbReference>
<evidence type="ECO:0000259" key="4">
    <source>
        <dbReference type="Pfam" id="PF00139"/>
    </source>
</evidence>
<dbReference type="InterPro" id="IPR016363">
    <property type="entry name" value="L-lectin"/>
</dbReference>
<proteinExistence type="evidence at transcript level"/>
<reference evidence="8" key="7">
    <citation type="journal article" date="2018" name="Nat. Plants">
        <title>Whole-genome landscape of Medicago truncatula symbiotic genes.</title>
        <authorList>
            <person name="Pecrix Y."/>
            <person name="Gamas P."/>
            <person name="Carrere S."/>
        </authorList>
    </citation>
    <scope>NUCLEOTIDE SEQUENCE</scope>
    <source>
        <tissue evidence="8">Leaves</tissue>
    </source>
</reference>
<evidence type="ECO:0000313" key="10">
    <source>
        <dbReference type="Proteomes" id="UP000002051"/>
    </source>
</evidence>
<dbReference type="AlphaFoldDB" id="B7FI41"/>
<dbReference type="Gene3D" id="2.60.120.200">
    <property type="match status" value="1"/>
</dbReference>
<evidence type="ECO:0000313" key="8">
    <source>
        <dbReference type="EMBL" id="RHN66824.1"/>
    </source>
</evidence>
<dbReference type="PANTHER" id="PTHR32401:SF49">
    <property type="entry name" value="OS10G0129200 PROTEIN"/>
    <property type="match status" value="1"/>
</dbReference>
<evidence type="ECO:0000313" key="7">
    <source>
        <dbReference type="EMBL" id="KEH16503.1"/>
    </source>
</evidence>
<dbReference type="PIRSF" id="PIRSF002690">
    <property type="entry name" value="L-type_lectin_plant"/>
    <property type="match status" value="1"/>
</dbReference>